<feature type="coiled-coil region" evidence="3">
    <location>
        <begin position="321"/>
        <end position="383"/>
    </location>
</feature>
<feature type="coiled-coil region" evidence="3">
    <location>
        <begin position="574"/>
        <end position="611"/>
    </location>
</feature>
<comment type="caution">
    <text evidence="5">The sequence shown here is derived from an EMBL/GenBank/DDBJ whole genome shotgun (WGS) entry which is preliminary data.</text>
</comment>
<dbReference type="EMBL" id="MDUX01000036">
    <property type="protein sequence ID" value="KAF7598831.1"/>
    <property type="molecule type" value="Genomic_DNA"/>
</dbReference>
<protein>
    <recommendedName>
        <fullName evidence="8">Family 2 glycosyl transferase</fullName>
    </recommendedName>
</protein>
<sequence>MQQETAGVLRPKGKASVPHTADDIEALMLRSMFWRPTYLALSAWVEHVPFAFWLTEAARPACVVELGTHYGTSYFAFCQAVERLGINSRCFAVDTWKGDEHASIYGEEVFAQVHEHNQAQYSSFSRLVRSTFDEALPHFPDASIDLLHMDGLHTYEAVKHDFESWLPKLSSRAVVVMHDSNVRERGFGVFKFFAELAQRYPHFESAHGHGLGVVGVGAEQTPLMRALYQAGSQPDQSRRVQETFARLGQACAEGLNVRSLQQRLGEQQHMFKREQDESIEQQALSRGALAERITAEVQRNAGLLADYEGMRQQFLQAEAAQAQAQSRLVILEEQSQQLLNEKGELAASLAVQQALYAQEQQRTEQLNGQIQALERQRSEESSNTTESLALLHAQLAESRAARVALETHLVAQTSQLGQLTQAQSELQTRLSQAQAEAAEFSAARDAAQDEVALLRGTLAEQRTRLGALEQQLAAEQSRATELQDAYEAACAENAASQQMIDTLRRINADLHRAWETAGEERIGLQDAADARLAESHRSSAERDAARIECTRLEGALGCAEAQVVDLQTSLDARFGEVAQLIAQLEARAADLQEARLQLAREKQKAARLRRSAAWRLTAPLRWLLGFLDRAPDTALETNIALIRASGLFDEAWYARQLSSTPTGGLEPIAHYLKQGAAKGLSPSSEFDTTAYLARYADVASSGLNPLVHYIRHGRAEGRLTF</sequence>
<keyword evidence="7" id="KW-1185">Reference proteome</keyword>
<dbReference type="PANTHER" id="PTHR40048">
    <property type="entry name" value="RHAMNOSYL O-METHYLTRANSFERASE"/>
    <property type="match status" value="1"/>
</dbReference>
<evidence type="ECO:0000313" key="4">
    <source>
        <dbReference type="EMBL" id="KAF7598831.1"/>
    </source>
</evidence>
<reference evidence="5 6" key="2">
    <citation type="submission" date="2017-07" db="EMBL/GenBank/DDBJ databases">
        <title>Candidatus Dactylopiibacterium carminicum, a nitrogen-fixing symbiont of the cochineal insect Dactylopius coccus and Dactylopius opuntiae (Hemiptera: Coccoidea: Dactylopiidae).</title>
        <authorList>
            <person name="Vera A."/>
        </authorList>
    </citation>
    <scope>NUCLEOTIDE SEQUENCE [LARGE SCALE GENOMIC DNA]</scope>
    <source>
        <strain evidence="5 6">NFDCM</strain>
    </source>
</reference>
<evidence type="ECO:0000313" key="6">
    <source>
        <dbReference type="Proteomes" id="UP000216107"/>
    </source>
</evidence>
<evidence type="ECO:0000256" key="2">
    <source>
        <dbReference type="ARBA" id="ARBA00022679"/>
    </source>
</evidence>
<evidence type="ECO:0000313" key="5">
    <source>
        <dbReference type="EMBL" id="PAS92713.1"/>
    </source>
</evidence>
<gene>
    <name evidence="4" type="ORF">BGI27_11275</name>
    <name evidence="5" type="ORF">CGU29_10375</name>
</gene>
<proteinExistence type="predicted"/>
<evidence type="ECO:0008006" key="8">
    <source>
        <dbReference type="Google" id="ProtNLM"/>
    </source>
</evidence>
<name>A0A272ERH4_9RHOO</name>
<dbReference type="Proteomes" id="UP000216107">
    <property type="component" value="Unassembled WGS sequence"/>
</dbReference>
<keyword evidence="2" id="KW-0808">Transferase</keyword>
<dbReference type="InterPro" id="IPR029063">
    <property type="entry name" value="SAM-dependent_MTases_sf"/>
</dbReference>
<dbReference type="GO" id="GO:0071770">
    <property type="term" value="P:DIM/DIP cell wall layer assembly"/>
    <property type="evidence" value="ECO:0007669"/>
    <property type="project" value="TreeGrafter"/>
</dbReference>
<feature type="coiled-coil region" evidence="3">
    <location>
        <begin position="416"/>
        <end position="492"/>
    </location>
</feature>
<organism evidence="5 6">
    <name type="scientific">Candidatus Dactylopiibacterium carminicum</name>
    <dbReference type="NCBI Taxonomy" id="857335"/>
    <lineage>
        <taxon>Bacteria</taxon>
        <taxon>Pseudomonadati</taxon>
        <taxon>Pseudomonadota</taxon>
        <taxon>Betaproteobacteria</taxon>
        <taxon>Rhodocyclales</taxon>
        <taxon>Rhodocyclaceae</taxon>
        <taxon>Candidatus Dactylopiibacterium</taxon>
    </lineage>
</organism>
<keyword evidence="3" id="KW-0175">Coiled coil</keyword>
<evidence type="ECO:0000256" key="3">
    <source>
        <dbReference type="SAM" id="Coils"/>
    </source>
</evidence>
<dbReference type="Pfam" id="PF13578">
    <property type="entry name" value="Methyltransf_24"/>
    <property type="match status" value="1"/>
</dbReference>
<dbReference type="GO" id="GO:0032259">
    <property type="term" value="P:methylation"/>
    <property type="evidence" value="ECO:0007669"/>
    <property type="project" value="UniProtKB-KW"/>
</dbReference>
<evidence type="ECO:0000313" key="7">
    <source>
        <dbReference type="Proteomes" id="UP000623509"/>
    </source>
</evidence>
<dbReference type="Proteomes" id="UP000623509">
    <property type="component" value="Unassembled WGS sequence"/>
</dbReference>
<evidence type="ECO:0000256" key="1">
    <source>
        <dbReference type="ARBA" id="ARBA00022603"/>
    </source>
</evidence>
<dbReference type="SUPFAM" id="SSF53335">
    <property type="entry name" value="S-adenosyl-L-methionine-dependent methyltransferases"/>
    <property type="match status" value="1"/>
</dbReference>
<keyword evidence="1" id="KW-0489">Methyltransferase</keyword>
<accession>A0A272ERH4</accession>
<dbReference type="GO" id="GO:0005886">
    <property type="term" value="C:plasma membrane"/>
    <property type="evidence" value="ECO:0007669"/>
    <property type="project" value="TreeGrafter"/>
</dbReference>
<dbReference type="AlphaFoldDB" id="A0A272ERH4"/>
<dbReference type="GO" id="GO:0008168">
    <property type="term" value="F:methyltransferase activity"/>
    <property type="evidence" value="ECO:0007669"/>
    <property type="project" value="UniProtKB-KW"/>
</dbReference>
<dbReference type="PANTHER" id="PTHR40048:SF1">
    <property type="entry name" value="RHAMNOSYL O-METHYLTRANSFERASE"/>
    <property type="match status" value="1"/>
</dbReference>
<dbReference type="RefSeq" id="WP_095524982.1">
    <property type="nucleotide sequence ID" value="NZ_MDUX01000036.1"/>
</dbReference>
<dbReference type="OrthoDB" id="9816564at2"/>
<dbReference type="Gene3D" id="3.40.50.150">
    <property type="entry name" value="Vaccinia Virus protein VP39"/>
    <property type="match status" value="1"/>
</dbReference>
<dbReference type="EMBL" id="NMRN01000031">
    <property type="protein sequence ID" value="PAS92713.1"/>
    <property type="molecule type" value="Genomic_DNA"/>
</dbReference>
<reference evidence="4 7" key="1">
    <citation type="submission" date="2016-08" db="EMBL/GenBank/DDBJ databases">
        <title>Candidatus Dactylopiibacterium carminicum genome sequence.</title>
        <authorList>
            <person name="Ramirez-Puebla S.T."/>
            <person name="Ormeno-Orrillo E."/>
            <person name="Vera-Ponce De Leon A."/>
            <person name="Luis L."/>
            <person name="Sanchez-Flores A."/>
            <person name="Monica R."/>
            <person name="Martinez-Romero E."/>
        </authorList>
    </citation>
    <scope>NUCLEOTIDE SEQUENCE [LARGE SCALE GENOMIC DNA]</scope>
    <source>
        <strain evidence="4">END1</strain>
    </source>
</reference>